<keyword evidence="3" id="KW-1185">Reference proteome</keyword>
<sequence length="82" mass="9567">MQFNGKFGCDFCLHPGKSVTKGKGHVRVYCEQSYEALPRYPLRTNFQSRNDVNESFKLNFRKPSEVEKHSTESKDVHSLLMR</sequence>
<accession>A0ABQ9Z304</accession>
<feature type="region of interest" description="Disordered" evidence="1">
    <location>
        <begin position="63"/>
        <end position="82"/>
    </location>
</feature>
<evidence type="ECO:0000313" key="2">
    <source>
        <dbReference type="EMBL" id="KAK4007281.1"/>
    </source>
</evidence>
<name>A0ABQ9Z304_9CRUS</name>
<comment type="caution">
    <text evidence="2">The sequence shown here is derived from an EMBL/GenBank/DDBJ whole genome shotgun (WGS) entry which is preliminary data.</text>
</comment>
<organism evidence="2 3">
    <name type="scientific">Daphnia magna</name>
    <dbReference type="NCBI Taxonomy" id="35525"/>
    <lineage>
        <taxon>Eukaryota</taxon>
        <taxon>Metazoa</taxon>
        <taxon>Ecdysozoa</taxon>
        <taxon>Arthropoda</taxon>
        <taxon>Crustacea</taxon>
        <taxon>Branchiopoda</taxon>
        <taxon>Diplostraca</taxon>
        <taxon>Cladocera</taxon>
        <taxon>Anomopoda</taxon>
        <taxon>Daphniidae</taxon>
        <taxon>Daphnia</taxon>
    </lineage>
</organism>
<proteinExistence type="predicted"/>
<dbReference type="Proteomes" id="UP001234178">
    <property type="component" value="Unassembled WGS sequence"/>
</dbReference>
<evidence type="ECO:0000313" key="3">
    <source>
        <dbReference type="Proteomes" id="UP001234178"/>
    </source>
</evidence>
<protein>
    <submittedName>
        <fullName evidence="2">Uncharacterized protein</fullName>
    </submittedName>
</protein>
<reference evidence="2 3" key="1">
    <citation type="journal article" date="2023" name="Nucleic Acids Res.">
        <title>The hologenome of Daphnia magna reveals possible DNA methylation and microbiome-mediated evolution of the host genome.</title>
        <authorList>
            <person name="Chaturvedi A."/>
            <person name="Li X."/>
            <person name="Dhandapani V."/>
            <person name="Marshall H."/>
            <person name="Kissane S."/>
            <person name="Cuenca-Cambronero M."/>
            <person name="Asole G."/>
            <person name="Calvet F."/>
            <person name="Ruiz-Romero M."/>
            <person name="Marangio P."/>
            <person name="Guigo R."/>
            <person name="Rago D."/>
            <person name="Mirbahai L."/>
            <person name="Eastwood N."/>
            <person name="Colbourne J.K."/>
            <person name="Zhou J."/>
            <person name="Mallon E."/>
            <person name="Orsini L."/>
        </authorList>
    </citation>
    <scope>NUCLEOTIDE SEQUENCE [LARGE SCALE GENOMIC DNA]</scope>
    <source>
        <strain evidence="2">LRV0_1</strain>
    </source>
</reference>
<gene>
    <name evidence="2" type="ORF">OUZ56_012441</name>
</gene>
<dbReference type="EMBL" id="JAOYFB010000002">
    <property type="protein sequence ID" value="KAK4007281.1"/>
    <property type="molecule type" value="Genomic_DNA"/>
</dbReference>
<evidence type="ECO:0000256" key="1">
    <source>
        <dbReference type="SAM" id="MobiDB-lite"/>
    </source>
</evidence>